<dbReference type="Pfam" id="PF20209">
    <property type="entry name" value="DUF6570"/>
    <property type="match status" value="1"/>
</dbReference>
<keyword evidence="2" id="KW-0067">ATP-binding</keyword>
<dbReference type="GO" id="GO:0004386">
    <property type="term" value="F:helicase activity"/>
    <property type="evidence" value="ECO:0007669"/>
    <property type="project" value="UniProtKB-KW"/>
</dbReference>
<evidence type="ECO:0000259" key="1">
    <source>
        <dbReference type="Pfam" id="PF20209"/>
    </source>
</evidence>
<keyword evidence="2" id="KW-0547">Nucleotide-binding</keyword>
<dbReference type="GeneID" id="59341489"/>
<dbReference type="Proteomes" id="UP000636479">
    <property type="component" value="Unassembled WGS sequence"/>
</dbReference>
<dbReference type="RefSeq" id="XP_037224068.1">
    <property type="nucleotide sequence ID" value="XM_037358973.1"/>
</dbReference>
<keyword evidence="2" id="KW-0378">Hydrolase</keyword>
<accession>A0A8H6T4J6</accession>
<organism evidence="2 3">
    <name type="scientific">Mycena indigotica</name>
    <dbReference type="NCBI Taxonomy" id="2126181"/>
    <lineage>
        <taxon>Eukaryota</taxon>
        <taxon>Fungi</taxon>
        <taxon>Dikarya</taxon>
        <taxon>Basidiomycota</taxon>
        <taxon>Agaricomycotina</taxon>
        <taxon>Agaricomycetes</taxon>
        <taxon>Agaricomycetidae</taxon>
        <taxon>Agaricales</taxon>
        <taxon>Marasmiineae</taxon>
        <taxon>Mycenaceae</taxon>
        <taxon>Mycena</taxon>
    </lineage>
</organism>
<keyword evidence="3" id="KW-1185">Reference proteome</keyword>
<dbReference type="AlphaFoldDB" id="A0A8H6T4J6"/>
<dbReference type="OrthoDB" id="3257061at2759"/>
<proteinExistence type="predicted"/>
<name>A0A8H6T4J6_9AGAR</name>
<reference evidence="2" key="1">
    <citation type="submission" date="2020-05" db="EMBL/GenBank/DDBJ databases">
        <title>Mycena genomes resolve the evolution of fungal bioluminescence.</title>
        <authorList>
            <person name="Tsai I.J."/>
        </authorList>
    </citation>
    <scope>NUCLEOTIDE SEQUENCE</scope>
    <source>
        <strain evidence="2">171206Taipei</strain>
    </source>
</reference>
<gene>
    <name evidence="2" type="ORF">MIND_00207700</name>
</gene>
<dbReference type="InterPro" id="IPR046700">
    <property type="entry name" value="DUF6570"/>
</dbReference>
<comment type="caution">
    <text evidence="2">The sequence shown here is derived from an EMBL/GenBank/DDBJ whole genome shotgun (WGS) entry which is preliminary data.</text>
</comment>
<feature type="domain" description="DUF6570" evidence="1">
    <location>
        <begin position="211"/>
        <end position="356"/>
    </location>
</feature>
<evidence type="ECO:0000313" key="2">
    <source>
        <dbReference type="EMBL" id="KAF7311960.1"/>
    </source>
</evidence>
<protein>
    <submittedName>
        <fullName evidence="2">ATP-dependent DNA helicase</fullName>
    </submittedName>
</protein>
<evidence type="ECO:0000313" key="3">
    <source>
        <dbReference type="Proteomes" id="UP000636479"/>
    </source>
</evidence>
<dbReference type="EMBL" id="JACAZF010000002">
    <property type="protein sequence ID" value="KAF7311960.1"/>
    <property type="molecule type" value="Genomic_DNA"/>
</dbReference>
<keyword evidence="2" id="KW-0347">Helicase</keyword>
<sequence>METHLAHLTKVELLTLLRDIVAPIPSRAQKNRGTLIAYLETHSEQDQQAIIVAAGKTATRKRPAAPVDHPPKRQRTNIVQERFPQEVDIESPQEERIEAAQVAQPRRLISANVGDEFMRVPAATVVEDCISRVIDRTGNAALKKAVCVCCARRVFARQTTSLDITEIPNKVVLQPTHPHPSHNLYEGCLIHPQPGPVQNICDKCYGELRKAKRPQLSLANNMWIGKVPVQLEVLSLAERLLISLHFPACYIIKLYARRMGRNSSADHMNHGLRGNVSSYKLNQDRIAAMVSGTIMPQPPEILAATIGITFVGGKNRPLPVYPKQVQVNRFRVHDALLWLKQHNPLYGAISISEETLVQLPESGVPDEIANNVRYSENIEAVDREHQNYVRHDDDSDDDMEQMDEGQIFQQGPSGPAVPRNHVTLEDCESSGDEDFDPEVIPLQTSGVLDTTGDEIPDHEMFQHAATNAAGIIREREFFVRRSRAYVNEYGREDGQGNPTDGGVENPNHLLGAFPTLFPYGMGGLEVDRETKVPYESHIRWALQYDDGRFRKDIYFMFQAFGVIQKRQICRAASIHIKRSSFFTHKLSFLLMTPADLMKELVRRRARIRR</sequence>